<dbReference type="KEGG" id="hazt:108680383"/>
<dbReference type="AlphaFoldDB" id="A0A8B7PH86"/>
<sequence length="462" mass="51812">MASLKRSAIGSRLSVTLFILLTFHQISGQPTDGDEKASDTEGSSGRGLWESDIFFIQKLASFFGGGDKDTKTTKTEEPIRRQDRVPVLRHQMVPPQLFHPENIETPNGPLTVVSHSSRPAAKFRVGKNPHGVRQRPRFPLRQKNKLIKVPPPMRKTGEKLPVLLNQSEKPSRLYTGNANFVQPENFRVPPPLSNSLDGHRTHANLNTIVHSQFSQAPYPFRMITSPKPFVNPFQLGFTDPHPETFTRTVTSSLLANHNPTNPKFLSSPVAIKNPVPNLAHPRDSSFVFPSSSTQKNLFFDQSSLLQPSGSVQEVTRVKQPQFLSGLSFNSIGTSSLDKPLNRFRDQHLRPPPQPQRVELDLHKPNPFDSHAELHGLHKTNELGKNKFEYNGSDDFLPSPKEGNMLEDAFQPIFRASQSLDMELPESFMKPMHIASARSLTFAQPAPPPEVIDFFEEDGMKHL</sequence>
<feature type="signal peptide" evidence="1">
    <location>
        <begin position="1"/>
        <end position="28"/>
    </location>
</feature>
<organism evidence="2 3">
    <name type="scientific">Hyalella azteca</name>
    <name type="common">Amphipod</name>
    <dbReference type="NCBI Taxonomy" id="294128"/>
    <lineage>
        <taxon>Eukaryota</taxon>
        <taxon>Metazoa</taxon>
        <taxon>Ecdysozoa</taxon>
        <taxon>Arthropoda</taxon>
        <taxon>Crustacea</taxon>
        <taxon>Multicrustacea</taxon>
        <taxon>Malacostraca</taxon>
        <taxon>Eumalacostraca</taxon>
        <taxon>Peracarida</taxon>
        <taxon>Amphipoda</taxon>
        <taxon>Senticaudata</taxon>
        <taxon>Talitrida</taxon>
        <taxon>Talitroidea</taxon>
        <taxon>Hyalellidae</taxon>
        <taxon>Hyalella</taxon>
    </lineage>
</organism>
<keyword evidence="2" id="KW-1185">Reference proteome</keyword>
<dbReference type="OrthoDB" id="6362568at2759"/>
<evidence type="ECO:0000313" key="3">
    <source>
        <dbReference type="RefSeq" id="XP_018024681.1"/>
    </source>
</evidence>
<evidence type="ECO:0000313" key="2">
    <source>
        <dbReference type="Proteomes" id="UP000694843"/>
    </source>
</evidence>
<dbReference type="Proteomes" id="UP000694843">
    <property type="component" value="Unplaced"/>
</dbReference>
<evidence type="ECO:0000256" key="1">
    <source>
        <dbReference type="SAM" id="SignalP"/>
    </source>
</evidence>
<proteinExistence type="predicted"/>
<dbReference type="RefSeq" id="XP_018024681.1">
    <property type="nucleotide sequence ID" value="XM_018169192.2"/>
</dbReference>
<accession>A0A8B7PH86</accession>
<keyword evidence="1" id="KW-0732">Signal</keyword>
<dbReference type="GeneID" id="108680383"/>
<protein>
    <submittedName>
        <fullName evidence="3">Uncharacterized protein LOC108680383</fullName>
    </submittedName>
</protein>
<gene>
    <name evidence="3" type="primary">LOC108680383</name>
</gene>
<reference evidence="3" key="1">
    <citation type="submission" date="2025-08" db="UniProtKB">
        <authorList>
            <consortium name="RefSeq"/>
        </authorList>
    </citation>
    <scope>IDENTIFICATION</scope>
    <source>
        <tissue evidence="3">Whole organism</tissue>
    </source>
</reference>
<feature type="chain" id="PRO_5034459470" evidence="1">
    <location>
        <begin position="29"/>
        <end position="462"/>
    </location>
</feature>
<name>A0A8B7PH86_HYAAZ</name>